<evidence type="ECO:0000313" key="11">
    <source>
        <dbReference type="Proteomes" id="UP000785200"/>
    </source>
</evidence>
<dbReference type="AlphaFoldDB" id="A0A9P6VJZ8"/>
<keyword evidence="4 7" id="KW-0863">Zinc-finger</keyword>
<evidence type="ECO:0000313" key="10">
    <source>
        <dbReference type="EMBL" id="KAG0649068.1"/>
    </source>
</evidence>
<dbReference type="PANTHER" id="PTHR40626">
    <property type="entry name" value="MIP31509P"/>
    <property type="match status" value="1"/>
</dbReference>
<dbReference type="GO" id="GO:0000785">
    <property type="term" value="C:chromatin"/>
    <property type="evidence" value="ECO:0007669"/>
    <property type="project" value="TreeGrafter"/>
</dbReference>
<gene>
    <name evidence="10" type="ORF">D0Z07_4352</name>
</gene>
<feature type="compositionally biased region" description="Basic residues" evidence="8">
    <location>
        <begin position="270"/>
        <end position="279"/>
    </location>
</feature>
<organism evidence="10 11">
    <name type="scientific">Hyphodiscus hymeniophilus</name>
    <dbReference type="NCBI Taxonomy" id="353542"/>
    <lineage>
        <taxon>Eukaryota</taxon>
        <taxon>Fungi</taxon>
        <taxon>Dikarya</taxon>
        <taxon>Ascomycota</taxon>
        <taxon>Pezizomycotina</taxon>
        <taxon>Leotiomycetes</taxon>
        <taxon>Helotiales</taxon>
        <taxon>Hyphodiscaceae</taxon>
        <taxon>Hyphodiscus</taxon>
    </lineage>
</organism>
<feature type="compositionally biased region" description="Low complexity" evidence="8">
    <location>
        <begin position="285"/>
        <end position="300"/>
    </location>
</feature>
<evidence type="ECO:0000256" key="6">
    <source>
        <dbReference type="ARBA" id="ARBA00023242"/>
    </source>
</evidence>
<dbReference type="PROSITE" id="PS00028">
    <property type="entry name" value="ZINC_FINGER_C2H2_1"/>
    <property type="match status" value="1"/>
</dbReference>
<dbReference type="GO" id="GO:0000981">
    <property type="term" value="F:DNA-binding transcription factor activity, RNA polymerase II-specific"/>
    <property type="evidence" value="ECO:0007669"/>
    <property type="project" value="InterPro"/>
</dbReference>
<keyword evidence="11" id="KW-1185">Reference proteome</keyword>
<protein>
    <submittedName>
        <fullName evidence="10">Nicotinate catabolism cluster-specific transcription factor</fullName>
    </submittedName>
</protein>
<evidence type="ECO:0000256" key="8">
    <source>
        <dbReference type="SAM" id="MobiDB-lite"/>
    </source>
</evidence>
<dbReference type="EMBL" id="VNKQ01000008">
    <property type="protein sequence ID" value="KAG0649068.1"/>
    <property type="molecule type" value="Genomic_DNA"/>
</dbReference>
<evidence type="ECO:0000256" key="3">
    <source>
        <dbReference type="ARBA" id="ARBA00022737"/>
    </source>
</evidence>
<name>A0A9P6VJZ8_9HELO</name>
<dbReference type="InterPro" id="IPR013087">
    <property type="entry name" value="Znf_C2H2_type"/>
</dbReference>
<dbReference type="Pfam" id="PF04082">
    <property type="entry name" value="Fungal_trans"/>
    <property type="match status" value="1"/>
</dbReference>
<dbReference type="GO" id="GO:0000978">
    <property type="term" value="F:RNA polymerase II cis-regulatory region sequence-specific DNA binding"/>
    <property type="evidence" value="ECO:0007669"/>
    <property type="project" value="InterPro"/>
</dbReference>
<evidence type="ECO:0000256" key="2">
    <source>
        <dbReference type="ARBA" id="ARBA00022723"/>
    </source>
</evidence>
<evidence type="ECO:0000256" key="4">
    <source>
        <dbReference type="ARBA" id="ARBA00022771"/>
    </source>
</evidence>
<dbReference type="InterPro" id="IPR036236">
    <property type="entry name" value="Znf_C2H2_sf"/>
</dbReference>
<dbReference type="Gene3D" id="3.30.160.60">
    <property type="entry name" value="Classic Zinc Finger"/>
    <property type="match status" value="2"/>
</dbReference>
<keyword evidence="2" id="KW-0479">Metal-binding</keyword>
<sequence length="990" mass="108713">MDSSYSSYGMNSNNSLPGVSPHQLQHNTTLPPLQPNATMQNNNNYGSNPHTPRTPNTPGSGNMMGSYPQNQMPQQPRYNMMPANNYQQQQQVRYSSSMIPQSSTAMTQPQSIAPAPSNGKMPQPLRPMPPNGMHMQPSMASPYGQNNMMSQPPMMMEEQPTHVVGSQGRRGILPSAPGRPAVGATTAAKGSVIPQKDADGKFPCPHCTKTYLHAKHLKRHLLRHTGDRPYMCVLCRDTFSRSDILKRHFQKCSIRRGNPTGASHLSHAQAHLKKSHPGPHKNTPSMSNEEMMGSNGMGMNDPALHPFGVIPDGSIPDAGSNMTDDQAAQANNMKRLSRDGGSMTGLGPGGSNPAAYGQGYAGIASSLPSGMNPSLAFSVPNGQNGHSYNNQGYDFISSAAGMPHPPTARNSLSVYAGNNARQQPGVWSQVNIKTETNSGLYPSYSGPSRETGPTSEHPKWNNQNDYYQEISQRLIFFCFPQNNQITSRSNEMRIFLSASNVQHFLEQFSNFQVHFPIIHMPTFRIAEAYDGLLLAMICVGAVYSNRLAATQVREMMEFAKVVVESNSQVYATVLRDQTGSNGFEPGTFGSTTLETEQITALLLMQVLFTWHGTPIQREKARQQNPLIIGLARKAGLTMPKTTLPFSALHQPNMVVEHFNVASFDWDSWVEQEKRSRLMFTIFLLDAAMVIYFNTAPVLDTFEIRVPLPADDAAWGARTGNECAEALGLHGPAIARDRNPSGSRRAKQPEMHSALTALMHNVYDLQPGTTNLYSKFVLIHALHIQLWTAQRQQSQESSQLIGQALGFPNSASSTPLSQNDWVARGVDPITAGGSSANNSGRATPVSTGAQSPMLNPLLKVTSHAFEKWKKAWDDDMAIQYPPTSTPSRRFGFCRDAAHFYWLAKLLMKTNLDWQMAPDQRFGNIISMLKQVRAYVVSDSARRGEELGSVNDIDSGYGVKDLTLDMAQLFTPINSQSNSPIGGVHMKFENMA</sequence>
<evidence type="ECO:0000259" key="9">
    <source>
        <dbReference type="PROSITE" id="PS50157"/>
    </source>
</evidence>
<dbReference type="SUPFAM" id="SSF57667">
    <property type="entry name" value="beta-beta-alpha zinc fingers"/>
    <property type="match status" value="1"/>
</dbReference>
<keyword evidence="5" id="KW-0862">Zinc</keyword>
<dbReference type="InterPro" id="IPR051059">
    <property type="entry name" value="VerF-like"/>
</dbReference>
<evidence type="ECO:0000256" key="1">
    <source>
        <dbReference type="ARBA" id="ARBA00004123"/>
    </source>
</evidence>
<feature type="region of interest" description="Disordered" evidence="8">
    <location>
        <begin position="728"/>
        <end position="748"/>
    </location>
</feature>
<dbReference type="InterPro" id="IPR007219">
    <property type="entry name" value="XnlR_reg_dom"/>
</dbReference>
<keyword evidence="3" id="KW-0677">Repeat</keyword>
<proteinExistence type="predicted"/>
<dbReference type="GO" id="GO:0005634">
    <property type="term" value="C:nucleus"/>
    <property type="evidence" value="ECO:0007669"/>
    <property type="project" value="UniProtKB-SubCell"/>
</dbReference>
<dbReference type="OrthoDB" id="9439903at2759"/>
<feature type="domain" description="C2H2-type" evidence="9">
    <location>
        <begin position="202"/>
        <end position="229"/>
    </location>
</feature>
<comment type="subcellular location">
    <subcellularLocation>
        <location evidence="1">Nucleus</location>
    </subcellularLocation>
</comment>
<evidence type="ECO:0000256" key="5">
    <source>
        <dbReference type="ARBA" id="ARBA00022833"/>
    </source>
</evidence>
<dbReference type="GO" id="GO:0006351">
    <property type="term" value="P:DNA-templated transcription"/>
    <property type="evidence" value="ECO:0007669"/>
    <property type="project" value="InterPro"/>
</dbReference>
<dbReference type="SMART" id="SM00355">
    <property type="entry name" value="ZnF_C2H2"/>
    <property type="match status" value="2"/>
</dbReference>
<dbReference type="GO" id="GO:0008270">
    <property type="term" value="F:zinc ion binding"/>
    <property type="evidence" value="ECO:0007669"/>
    <property type="project" value="UniProtKB-KW"/>
</dbReference>
<reference evidence="10" key="1">
    <citation type="submission" date="2019-07" db="EMBL/GenBank/DDBJ databases">
        <title>Hyphodiscus hymeniophilus genome sequencing and assembly.</title>
        <authorList>
            <person name="Kramer G."/>
            <person name="Nodwell J."/>
        </authorList>
    </citation>
    <scope>NUCLEOTIDE SEQUENCE</scope>
    <source>
        <strain evidence="10">ATCC 34498</strain>
    </source>
</reference>
<feature type="compositionally biased region" description="Low complexity" evidence="8">
    <location>
        <begin position="1"/>
        <end position="15"/>
    </location>
</feature>
<evidence type="ECO:0000256" key="7">
    <source>
        <dbReference type="PROSITE-ProRule" id="PRU00042"/>
    </source>
</evidence>
<dbReference type="Proteomes" id="UP000785200">
    <property type="component" value="Unassembled WGS sequence"/>
</dbReference>
<feature type="region of interest" description="Disordered" evidence="8">
    <location>
        <begin position="1"/>
        <end position="73"/>
    </location>
</feature>
<dbReference type="PROSITE" id="PS50157">
    <property type="entry name" value="ZINC_FINGER_C2H2_2"/>
    <property type="match status" value="1"/>
</dbReference>
<accession>A0A9P6VJZ8</accession>
<dbReference type="CDD" id="cd12148">
    <property type="entry name" value="fungal_TF_MHR"/>
    <property type="match status" value="1"/>
</dbReference>
<feature type="compositionally biased region" description="Polar residues" evidence="8">
    <location>
        <begin position="22"/>
        <end position="60"/>
    </location>
</feature>
<keyword evidence="6" id="KW-0539">Nucleus</keyword>
<comment type="caution">
    <text evidence="10">The sequence shown here is derived from an EMBL/GenBank/DDBJ whole genome shotgun (WGS) entry which is preliminary data.</text>
</comment>
<feature type="region of interest" description="Disordered" evidence="8">
    <location>
        <begin position="438"/>
        <end position="458"/>
    </location>
</feature>
<feature type="region of interest" description="Disordered" evidence="8">
    <location>
        <begin position="256"/>
        <end position="327"/>
    </location>
</feature>
<dbReference type="PANTHER" id="PTHR40626:SF12">
    <property type="entry name" value="RFEC"/>
    <property type="match status" value="1"/>
</dbReference>